<name>A0ABP3HP55_9ACTN</name>
<evidence type="ECO:0000313" key="4">
    <source>
        <dbReference type="EMBL" id="GAA0374719.1"/>
    </source>
</evidence>
<evidence type="ECO:0000256" key="2">
    <source>
        <dbReference type="SAM" id="MobiDB-lite"/>
    </source>
</evidence>
<organism evidence="4 5">
    <name type="scientific">Streptomyces blastmyceticus</name>
    <dbReference type="NCBI Taxonomy" id="68180"/>
    <lineage>
        <taxon>Bacteria</taxon>
        <taxon>Bacillati</taxon>
        <taxon>Actinomycetota</taxon>
        <taxon>Actinomycetes</taxon>
        <taxon>Kitasatosporales</taxon>
        <taxon>Streptomycetaceae</taxon>
        <taxon>Streptomyces</taxon>
    </lineage>
</organism>
<reference evidence="5" key="1">
    <citation type="journal article" date="2019" name="Int. J. Syst. Evol. Microbiol.">
        <title>The Global Catalogue of Microorganisms (GCM) 10K type strain sequencing project: providing services to taxonomists for standard genome sequencing and annotation.</title>
        <authorList>
            <consortium name="The Broad Institute Genomics Platform"/>
            <consortium name="The Broad Institute Genome Sequencing Center for Infectious Disease"/>
            <person name="Wu L."/>
            <person name="Ma J."/>
        </authorList>
    </citation>
    <scope>NUCLEOTIDE SEQUENCE [LARGE SCALE GENOMIC DNA]</scope>
    <source>
        <strain evidence="5">JCM 4565</strain>
    </source>
</reference>
<feature type="region of interest" description="Disordered" evidence="2">
    <location>
        <begin position="906"/>
        <end position="1005"/>
    </location>
</feature>
<sequence length="1288" mass="134783">MVRPRRALSSSLQWLTLATVASLTLTVTAQAAPAALVSAQSPRHDGNNDDAWFGRSLLGTQAREDRCLLGIVSNARGPEAKLAAQKVWDGPDDDLHDAVHKSHFGLGPVGEAAQRDSDSQAALTRSWRDRRDAWERSIHPFAMDYWGEEDLFHPPEFGEAIARYLNDPIGIQVPAYNPTPQPTREAKKLVGDIIKSFDSDGQQKAQWFAPESADDHRRFIEYGGYLKSPPAEGSVEFRTEVESLKARWAQCDHKNPLDPDKTTFDSVIERALGEWKAELSAQAPYRASIVSAEAEATKSLQTATDEMVTLVGDAWMMDALLTWKKFWLERKKSDPSTGPKDKNLWASVDARMSAMQVAASIRVANAEKAAGAAKAAVGRVNDAQAEAGKIADAAGAPQGRGLAYAQQSAQVAKATAAATEAAAKAAKTASNALSATGGDTRTLAALAETQTHALQAEYHRAAAVEAAAQAKAAAKGAAKQAEDAHSQAGRATAAKARAEAAEETARKAADDAREKRVTAEQEQKNAAKYRSEADAQRAKAAEADKRAQEQKERAASALNGAQAAGKTASEKSDAAEEAENRAALARDAAVAAERRKDSTASRAKALEAIAAAADGTADAKDARSAADDAKSEAAQAADASAKARSAADDASAAAIGAREAATKAGGSAKRARAAADGAAADAAVTGAAVLTAHAAAAEAIEASEHAAGNVREAEKLAKKAAEAAGTARKEATASRAEAGKAQASSAEATGHAYATASAAAAARDSAAEVIKPANIAIGLGSPYREFDSSAGLAVLIGQTSKTLSQQQAAAAKAKADEAARAAKEARELAAKADKDAKVAAEAIANAAEDAGKAAQSLTDARTYAAQAADAATAAQKADTNTQNYDVQARTDALTADAAAGGAEADAAAARRSATDAEKDAGSARKAADSADKDAISAGEVAGRADRNATAAETAAANARNDAKEADEAASRAEAEERAREEAARKAAMDAGNRGTTGDSGAPPTADDEAILLKACGQTCVDDFRAARAAMDADIIDWIKANGANVLLEVVGVNDVRRCLAKGDFESCIWAVISVAGWAAVIMKIGPVSKAVVIIGSRIGQFFQKASWGKRTVERLRKVIDAAKKEPQPKPDPKPDTCLRLTKSRSVTASAQSGGCDVTFTDKKRPFLGSDGKYHLKEGDGEVNIDVPTDVSRTITDIDRIQDGVLWEEKTATFPRIDDVDKWVDKQVEKKLRSYIEARQYIKGYEDAPIGLAFTESGVNPALRGPVEQRVRELRAEFPNIEIRLRWPS</sequence>
<keyword evidence="1" id="KW-0175">Coiled coil</keyword>
<feature type="signal peptide" evidence="3">
    <location>
        <begin position="1"/>
        <end position="31"/>
    </location>
</feature>
<feature type="chain" id="PRO_5047441313" description="Methyl-accepting transducer domain-containing protein" evidence="3">
    <location>
        <begin position="32"/>
        <end position="1288"/>
    </location>
</feature>
<accession>A0ABP3HP55</accession>
<gene>
    <name evidence="4" type="ORF">GCM10010319_61600</name>
</gene>
<dbReference type="EMBL" id="BAAABW010000031">
    <property type="protein sequence ID" value="GAA0374719.1"/>
    <property type="molecule type" value="Genomic_DNA"/>
</dbReference>
<feature type="compositionally biased region" description="Low complexity" evidence="2">
    <location>
        <begin position="947"/>
        <end position="959"/>
    </location>
</feature>
<feature type="compositionally biased region" description="Basic and acidic residues" evidence="2">
    <location>
        <begin position="568"/>
        <end position="580"/>
    </location>
</feature>
<feature type="compositionally biased region" description="Basic and acidic residues" evidence="2">
    <location>
        <begin position="960"/>
        <end position="987"/>
    </location>
</feature>
<keyword evidence="3" id="KW-0732">Signal</keyword>
<evidence type="ECO:0000313" key="5">
    <source>
        <dbReference type="Proteomes" id="UP001500063"/>
    </source>
</evidence>
<keyword evidence="5" id="KW-1185">Reference proteome</keyword>
<comment type="caution">
    <text evidence="4">The sequence shown here is derived from an EMBL/GenBank/DDBJ whole genome shotgun (WGS) entry which is preliminary data.</text>
</comment>
<feature type="coiled-coil region" evidence="1">
    <location>
        <begin position="808"/>
        <end position="835"/>
    </location>
</feature>
<proteinExistence type="predicted"/>
<feature type="compositionally biased region" description="Low complexity" evidence="2">
    <location>
        <begin position="555"/>
        <end position="564"/>
    </location>
</feature>
<feature type="compositionally biased region" description="Basic and acidic residues" evidence="2">
    <location>
        <begin position="912"/>
        <end position="934"/>
    </location>
</feature>
<feature type="compositionally biased region" description="Basic and acidic residues" evidence="2">
    <location>
        <begin position="496"/>
        <end position="554"/>
    </location>
</feature>
<evidence type="ECO:0000256" key="1">
    <source>
        <dbReference type="SAM" id="Coils"/>
    </source>
</evidence>
<dbReference type="Proteomes" id="UP001500063">
    <property type="component" value="Unassembled WGS sequence"/>
</dbReference>
<evidence type="ECO:0000256" key="3">
    <source>
        <dbReference type="SAM" id="SignalP"/>
    </source>
</evidence>
<feature type="region of interest" description="Disordered" evidence="2">
    <location>
        <begin position="727"/>
        <end position="746"/>
    </location>
</feature>
<evidence type="ECO:0008006" key="6">
    <source>
        <dbReference type="Google" id="ProtNLM"/>
    </source>
</evidence>
<feature type="region of interest" description="Disordered" evidence="2">
    <location>
        <begin position="478"/>
        <end position="580"/>
    </location>
</feature>
<protein>
    <recommendedName>
        <fullName evidence="6">Methyl-accepting transducer domain-containing protein</fullName>
    </recommendedName>
</protein>